<keyword evidence="12" id="KW-1185">Reference proteome</keyword>
<evidence type="ECO:0000256" key="7">
    <source>
        <dbReference type="ARBA" id="ARBA00023180"/>
    </source>
</evidence>
<evidence type="ECO:0000259" key="10">
    <source>
        <dbReference type="PROSITE" id="PS50259"/>
    </source>
</evidence>
<evidence type="ECO:0000256" key="8">
    <source>
        <dbReference type="ARBA" id="ARBA00023224"/>
    </source>
</evidence>
<protein>
    <recommendedName>
        <fullName evidence="10">G-protein coupled receptors family 3 profile domain-containing protein</fullName>
    </recommendedName>
</protein>
<organism evidence="11 12">
    <name type="scientific">Desmophyllum pertusum</name>
    <dbReference type="NCBI Taxonomy" id="174260"/>
    <lineage>
        <taxon>Eukaryota</taxon>
        <taxon>Metazoa</taxon>
        <taxon>Cnidaria</taxon>
        <taxon>Anthozoa</taxon>
        <taxon>Hexacorallia</taxon>
        <taxon>Scleractinia</taxon>
        <taxon>Caryophylliina</taxon>
        <taxon>Caryophylliidae</taxon>
        <taxon>Desmophyllum</taxon>
    </lineage>
</organism>
<evidence type="ECO:0000256" key="4">
    <source>
        <dbReference type="ARBA" id="ARBA00022989"/>
    </source>
</evidence>
<proteinExistence type="predicted"/>
<keyword evidence="3 9" id="KW-0812">Transmembrane</keyword>
<feature type="transmembrane region" description="Helical" evidence="9">
    <location>
        <begin position="47"/>
        <end position="68"/>
    </location>
</feature>
<dbReference type="InterPro" id="IPR017978">
    <property type="entry name" value="GPCR_3_C"/>
</dbReference>
<dbReference type="InterPro" id="IPR050726">
    <property type="entry name" value="mGluR"/>
</dbReference>
<feature type="transmembrane region" description="Helical" evidence="9">
    <location>
        <begin position="157"/>
        <end position="179"/>
    </location>
</feature>
<dbReference type="InterPro" id="IPR000337">
    <property type="entry name" value="GPCR_3"/>
</dbReference>
<keyword evidence="5" id="KW-0675">Receptor</keyword>
<feature type="transmembrane region" description="Helical" evidence="9">
    <location>
        <begin position="132"/>
        <end position="151"/>
    </location>
</feature>
<keyword evidence="2" id="KW-1003">Cell membrane</keyword>
<dbReference type="PROSITE" id="PS50259">
    <property type="entry name" value="G_PROTEIN_RECEP_F3_4"/>
    <property type="match status" value="1"/>
</dbReference>
<dbReference type="OrthoDB" id="5984161at2759"/>
<sequence length="225" mass="26078">MVYFWRYFALTLCVTVLFLKTMRITSVFQVDKVAELFTPFFKTIQRQTMLITVMNSIALSLIALWLFLDPPASEKTYPFRRVHIPCVQTISLQHWAFTVPRRLLVHFNRGSPLHVLRLQSQGIPENFNETKYIGFSMYILLLSSLAYYPVVLNFESWYVTLVACSTTLVTSFGLLSCMFGPKMYLLLIHPQRNTVESVRSQVSPVLVSQISIKSLGHSHLNRRYK</sequence>
<feature type="domain" description="G-protein coupled receptors family 3 profile" evidence="10">
    <location>
        <begin position="8"/>
        <end position="202"/>
    </location>
</feature>
<dbReference type="AlphaFoldDB" id="A0A9W9Z7B8"/>
<dbReference type="InterPro" id="IPR017979">
    <property type="entry name" value="GPCR_3_CS"/>
</dbReference>
<dbReference type="Proteomes" id="UP001163046">
    <property type="component" value="Unassembled WGS sequence"/>
</dbReference>
<evidence type="ECO:0000256" key="5">
    <source>
        <dbReference type="ARBA" id="ARBA00023040"/>
    </source>
</evidence>
<name>A0A9W9Z7B8_9CNID</name>
<evidence type="ECO:0000256" key="3">
    <source>
        <dbReference type="ARBA" id="ARBA00022692"/>
    </source>
</evidence>
<dbReference type="PRINTS" id="PR00248">
    <property type="entry name" value="GPCRMGR"/>
</dbReference>
<evidence type="ECO:0000256" key="6">
    <source>
        <dbReference type="ARBA" id="ARBA00023136"/>
    </source>
</evidence>
<keyword evidence="4 9" id="KW-1133">Transmembrane helix</keyword>
<reference evidence="11" key="1">
    <citation type="submission" date="2023-01" db="EMBL/GenBank/DDBJ databases">
        <title>Genome assembly of the deep-sea coral Lophelia pertusa.</title>
        <authorList>
            <person name="Herrera S."/>
            <person name="Cordes E."/>
        </authorList>
    </citation>
    <scope>NUCLEOTIDE SEQUENCE</scope>
    <source>
        <strain evidence="11">USNM1676648</strain>
        <tissue evidence="11">Polyp</tissue>
    </source>
</reference>
<keyword evidence="7" id="KW-0325">Glycoprotein</keyword>
<evidence type="ECO:0000256" key="9">
    <source>
        <dbReference type="SAM" id="Phobius"/>
    </source>
</evidence>
<evidence type="ECO:0000256" key="1">
    <source>
        <dbReference type="ARBA" id="ARBA00004651"/>
    </source>
</evidence>
<evidence type="ECO:0000313" key="12">
    <source>
        <dbReference type="Proteomes" id="UP001163046"/>
    </source>
</evidence>
<dbReference type="Pfam" id="PF00003">
    <property type="entry name" value="7tm_3"/>
    <property type="match status" value="1"/>
</dbReference>
<evidence type="ECO:0000256" key="2">
    <source>
        <dbReference type="ARBA" id="ARBA00022475"/>
    </source>
</evidence>
<dbReference type="GO" id="GO:0004930">
    <property type="term" value="F:G protein-coupled receptor activity"/>
    <property type="evidence" value="ECO:0007669"/>
    <property type="project" value="UniProtKB-KW"/>
</dbReference>
<dbReference type="EMBL" id="MU826827">
    <property type="protein sequence ID" value="KAJ7374709.1"/>
    <property type="molecule type" value="Genomic_DNA"/>
</dbReference>
<comment type="caution">
    <text evidence="11">The sequence shown here is derived from an EMBL/GenBank/DDBJ whole genome shotgun (WGS) entry which is preliminary data.</text>
</comment>
<gene>
    <name evidence="11" type="ORF">OS493_005052</name>
</gene>
<dbReference type="PANTHER" id="PTHR24060">
    <property type="entry name" value="METABOTROPIC GLUTAMATE RECEPTOR"/>
    <property type="match status" value="1"/>
</dbReference>
<keyword evidence="8" id="KW-0807">Transducer</keyword>
<keyword evidence="5" id="KW-0297">G-protein coupled receptor</keyword>
<comment type="subcellular location">
    <subcellularLocation>
        <location evidence="1">Cell membrane</location>
        <topology evidence="1">Multi-pass membrane protein</topology>
    </subcellularLocation>
</comment>
<evidence type="ECO:0000313" key="11">
    <source>
        <dbReference type="EMBL" id="KAJ7374709.1"/>
    </source>
</evidence>
<dbReference type="GO" id="GO:0005886">
    <property type="term" value="C:plasma membrane"/>
    <property type="evidence" value="ECO:0007669"/>
    <property type="project" value="UniProtKB-SubCell"/>
</dbReference>
<dbReference type="PROSITE" id="PS00981">
    <property type="entry name" value="G_PROTEIN_RECEP_F3_3"/>
    <property type="match status" value="1"/>
</dbReference>
<keyword evidence="6 9" id="KW-0472">Membrane</keyword>
<accession>A0A9W9Z7B8</accession>